<evidence type="ECO:0000313" key="1">
    <source>
        <dbReference type="Proteomes" id="UP000095283"/>
    </source>
</evidence>
<proteinExistence type="predicted"/>
<organism evidence="1 2">
    <name type="scientific">Heterorhabditis bacteriophora</name>
    <name type="common">Entomopathogenic nematode worm</name>
    <dbReference type="NCBI Taxonomy" id="37862"/>
    <lineage>
        <taxon>Eukaryota</taxon>
        <taxon>Metazoa</taxon>
        <taxon>Ecdysozoa</taxon>
        <taxon>Nematoda</taxon>
        <taxon>Chromadorea</taxon>
        <taxon>Rhabditida</taxon>
        <taxon>Rhabditina</taxon>
        <taxon>Rhabditomorpha</taxon>
        <taxon>Strongyloidea</taxon>
        <taxon>Heterorhabditidae</taxon>
        <taxon>Heterorhabditis</taxon>
    </lineage>
</organism>
<sequence>MVRINLLQSSLKSYRKNRVLRNDCNFLDLYKKLLHQYIPTYKIIMGLAVVVS</sequence>
<dbReference type="WBParaSite" id="Hba_05115">
    <property type="protein sequence ID" value="Hba_05115"/>
    <property type="gene ID" value="Hba_05115"/>
</dbReference>
<reference evidence="2" key="1">
    <citation type="submission" date="2016-11" db="UniProtKB">
        <authorList>
            <consortium name="WormBaseParasite"/>
        </authorList>
    </citation>
    <scope>IDENTIFICATION</scope>
</reference>
<dbReference type="Proteomes" id="UP000095283">
    <property type="component" value="Unplaced"/>
</dbReference>
<dbReference type="AlphaFoldDB" id="A0A1I7WJC3"/>
<protein>
    <submittedName>
        <fullName evidence="2">Uncharacterized protein</fullName>
    </submittedName>
</protein>
<keyword evidence="1" id="KW-1185">Reference proteome</keyword>
<name>A0A1I7WJC3_HETBA</name>
<accession>A0A1I7WJC3</accession>
<evidence type="ECO:0000313" key="2">
    <source>
        <dbReference type="WBParaSite" id="Hba_05115"/>
    </source>
</evidence>